<dbReference type="Pfam" id="PF00501">
    <property type="entry name" value="AMP-binding"/>
    <property type="match status" value="1"/>
</dbReference>
<evidence type="ECO:0000259" key="1">
    <source>
        <dbReference type="Pfam" id="PF00501"/>
    </source>
</evidence>
<dbReference type="PANTHER" id="PTHR43201">
    <property type="entry name" value="ACYL-COA SYNTHETASE"/>
    <property type="match status" value="1"/>
</dbReference>
<feature type="domain" description="AMP-dependent synthetase/ligase" evidence="1">
    <location>
        <begin position="45"/>
        <end position="450"/>
    </location>
</feature>
<dbReference type="InterPro" id="IPR042099">
    <property type="entry name" value="ANL_N_sf"/>
</dbReference>
<dbReference type="OrthoDB" id="10253115at2759"/>
<name>E3LXK4_CAERE</name>
<dbReference type="SUPFAM" id="SSF56801">
    <property type="entry name" value="Acetyl-CoA synthetase-like"/>
    <property type="match status" value="1"/>
</dbReference>
<accession>E3LXK4</accession>
<dbReference type="GO" id="GO:0006631">
    <property type="term" value="P:fatty acid metabolic process"/>
    <property type="evidence" value="ECO:0007669"/>
    <property type="project" value="TreeGrafter"/>
</dbReference>
<dbReference type="STRING" id="31234.E3LXK4"/>
<evidence type="ECO:0000313" key="2">
    <source>
        <dbReference type="EMBL" id="EFO84831.1"/>
    </source>
</evidence>
<dbReference type="HOGENOM" id="CLU_034777_0_0_1"/>
<dbReference type="FunCoup" id="E3LXK4">
    <property type="interactions" value="123"/>
</dbReference>
<sequence length="587" mass="65013">MAELFQQTFCIDYNGWVTGVSKAPPPKQIDFDSQTIPQLIYTKAEMDRVAAVFDAEKQSLTFSKIVSEMESLAAGFLSIGLKQGDRVLVAGSNHSQVMLCALACSRAGLVFSLANPNYSNSYSLKRALELGEFQCIVCFRAHQFEADHLNNLLLEISPELMRSRKGQLKSELLPKLTHVILAEEEHKHAGTFTLSEVFLKSSKDKIAKLPDFSKWSSHKLACLQFTLVGLLKDETSPISLFQGTTGAPKLIALSHYQMLNGARAVAAAFGINDKHVLACALPIFRIAIFNLICLSPFLTECRIVFPDATPLPKNLFSSVSKYKCTTLLSNGAALRLLLKISQTQRVKLSALENILLIGDRVSKEVLKLIKLQAENVKIIAARAVGYLLTETGSIPLMGDQNSDFTRNVGKPIAGYEAHLIPLDGSENQVETGKLGKLLIRVYYGSTFMGYAPDTKGKEKWVDTGDIARMDENGAIEVVASEEDLIYDKNNCLVEHWNLERLLNQNDLIKGVQVVSRGRGQPVTAVCVARSTQFHAAKLKDELKSMCRSHHFVAPDVFAFVDDFPRVHTKIQKFRIRSMLESGQISVF</sequence>
<keyword evidence="3" id="KW-1185">Reference proteome</keyword>
<dbReference type="InParanoid" id="E3LXK4"/>
<evidence type="ECO:0000313" key="3">
    <source>
        <dbReference type="Proteomes" id="UP000008281"/>
    </source>
</evidence>
<dbReference type="InterPro" id="IPR000873">
    <property type="entry name" value="AMP-dep_synth/lig_dom"/>
</dbReference>
<dbReference type="eggNOG" id="KOG1177">
    <property type="taxonomic scope" value="Eukaryota"/>
</dbReference>
<dbReference type="PANTHER" id="PTHR43201:SF12">
    <property type="entry name" value="AMP-DEPENDENT SYNTHETASE_LIGASE DOMAIN-CONTAINING PROTEIN"/>
    <property type="match status" value="1"/>
</dbReference>
<organism evidence="3">
    <name type="scientific">Caenorhabditis remanei</name>
    <name type="common">Caenorhabditis vulgaris</name>
    <dbReference type="NCBI Taxonomy" id="31234"/>
    <lineage>
        <taxon>Eukaryota</taxon>
        <taxon>Metazoa</taxon>
        <taxon>Ecdysozoa</taxon>
        <taxon>Nematoda</taxon>
        <taxon>Chromadorea</taxon>
        <taxon>Rhabditida</taxon>
        <taxon>Rhabditina</taxon>
        <taxon>Rhabditomorpha</taxon>
        <taxon>Rhabditoidea</taxon>
        <taxon>Rhabditidae</taxon>
        <taxon>Peloderinae</taxon>
        <taxon>Caenorhabditis</taxon>
    </lineage>
</organism>
<proteinExistence type="predicted"/>
<dbReference type="Proteomes" id="UP000008281">
    <property type="component" value="Unassembled WGS sequence"/>
</dbReference>
<protein>
    <recommendedName>
        <fullName evidence="1">AMP-dependent synthetase/ligase domain-containing protein</fullName>
    </recommendedName>
</protein>
<reference evidence="2" key="1">
    <citation type="submission" date="2007-07" db="EMBL/GenBank/DDBJ databases">
        <title>PCAP assembly of the Caenorhabditis remanei genome.</title>
        <authorList>
            <consortium name="The Caenorhabditis remanei Sequencing Consortium"/>
            <person name="Wilson R.K."/>
        </authorList>
    </citation>
    <scope>NUCLEOTIDE SEQUENCE [LARGE SCALE GENOMIC DNA]</scope>
    <source>
        <strain evidence="2">PB4641</strain>
    </source>
</reference>
<dbReference type="EMBL" id="DS268418">
    <property type="protein sequence ID" value="EFO84831.1"/>
    <property type="molecule type" value="Genomic_DNA"/>
</dbReference>
<gene>
    <name evidence="2" type="ORF">CRE_03871</name>
</gene>
<dbReference type="AlphaFoldDB" id="E3LXK4"/>
<dbReference type="Gene3D" id="3.40.50.12780">
    <property type="entry name" value="N-terminal domain of ligase-like"/>
    <property type="match status" value="1"/>
</dbReference>
<dbReference type="OMA" id="CVARSTQ"/>
<dbReference type="GO" id="GO:0031956">
    <property type="term" value="F:medium-chain fatty acid-CoA ligase activity"/>
    <property type="evidence" value="ECO:0007669"/>
    <property type="project" value="TreeGrafter"/>
</dbReference>